<evidence type="ECO:0000313" key="3">
    <source>
        <dbReference type="Proteomes" id="UP000559626"/>
    </source>
</evidence>
<keyword evidence="1" id="KW-0472">Membrane</keyword>
<evidence type="ECO:0000313" key="2">
    <source>
        <dbReference type="EMBL" id="NML68089.1"/>
    </source>
</evidence>
<reference evidence="2 3" key="1">
    <citation type="submission" date="2020-04" db="EMBL/GenBank/DDBJ databases">
        <title>Hymenobacter polaris sp. nov., isolated from Arctic soil.</title>
        <authorList>
            <person name="Dahal R.H."/>
        </authorList>
    </citation>
    <scope>NUCLEOTIDE SEQUENCE [LARGE SCALE GENOMIC DNA]</scope>
    <source>
        <strain evidence="2 3">RP-2-7</strain>
    </source>
</reference>
<feature type="transmembrane region" description="Helical" evidence="1">
    <location>
        <begin position="116"/>
        <end position="137"/>
    </location>
</feature>
<keyword evidence="1" id="KW-0812">Transmembrane</keyword>
<name>A0A7Y0AIP0_9BACT</name>
<sequence>MELDDLRRQWQQSEPAPPASLAHMLGKAPLGLIERMRRNAWAEIIAAPVFVLLPLLLLPGGLFRWLYIGVMVVLVAIMGAYYARQLRLLRQMEQAEVSIKGHLQVLCAGLRQLLLFYYRLTIWTGPLTLLVVLGYYLGHELARAAGPRWPLIGYVAGATLLLGVLFQLGVIRFTHWYLQRLYGRHLDRLESQLRELNEGELTT</sequence>
<accession>A0A7Y0AIP0</accession>
<feature type="transmembrane region" description="Helical" evidence="1">
    <location>
        <begin position="65"/>
        <end position="83"/>
    </location>
</feature>
<organism evidence="2 3">
    <name type="scientific">Hymenobacter polaris</name>
    <dbReference type="NCBI Taxonomy" id="2682546"/>
    <lineage>
        <taxon>Bacteria</taxon>
        <taxon>Pseudomonadati</taxon>
        <taxon>Bacteroidota</taxon>
        <taxon>Cytophagia</taxon>
        <taxon>Cytophagales</taxon>
        <taxon>Hymenobacteraceae</taxon>
        <taxon>Hymenobacter</taxon>
    </lineage>
</organism>
<proteinExistence type="predicted"/>
<keyword evidence="1" id="KW-1133">Transmembrane helix</keyword>
<feature type="transmembrane region" description="Helical" evidence="1">
    <location>
        <begin position="40"/>
        <end position="59"/>
    </location>
</feature>
<dbReference type="AlphaFoldDB" id="A0A7Y0AIP0"/>
<protein>
    <submittedName>
        <fullName evidence="2">Uncharacterized protein</fullName>
    </submittedName>
</protein>
<keyword evidence="3" id="KW-1185">Reference proteome</keyword>
<gene>
    <name evidence="2" type="ORF">HHL22_23060</name>
</gene>
<dbReference type="RefSeq" id="WP_169533793.1">
    <property type="nucleotide sequence ID" value="NZ_JABBGH010000005.1"/>
</dbReference>
<dbReference type="Proteomes" id="UP000559626">
    <property type="component" value="Unassembled WGS sequence"/>
</dbReference>
<evidence type="ECO:0000256" key="1">
    <source>
        <dbReference type="SAM" id="Phobius"/>
    </source>
</evidence>
<comment type="caution">
    <text evidence="2">The sequence shown here is derived from an EMBL/GenBank/DDBJ whole genome shotgun (WGS) entry which is preliminary data.</text>
</comment>
<dbReference type="EMBL" id="JABBGH010000005">
    <property type="protein sequence ID" value="NML68089.1"/>
    <property type="molecule type" value="Genomic_DNA"/>
</dbReference>
<feature type="transmembrane region" description="Helical" evidence="1">
    <location>
        <begin position="149"/>
        <end position="171"/>
    </location>
</feature>